<dbReference type="AlphaFoldDB" id="M4VDD3"/>
<sequence length="246" mass="27515">MKLNAAFIWVGAVFLSAIAIFVYLIKTDSPDLKSQVPMRAFTSEVELTDTLMGHIAGPLQTSTAYWIGIEPGKSEQIPVVTQVVAQIKKQHPVAHIIVDFELRLSKEELALLQPSDVISLKEHLYDIGEKLQKLEQEKVSYILVTAAIYSTSILEKNPIDIVKKQYGLNPLTLSLAYFPLSSESEKDMVFPCKTADDHTGTAQWGCSIVNKSRFVRKQFIEDKEKPWTAFIDSSGPSDFILVLTKI</sequence>
<dbReference type="EMBL" id="CP003537">
    <property type="protein sequence ID" value="AGH96475.1"/>
    <property type="molecule type" value="Genomic_DNA"/>
</dbReference>
<proteinExistence type="predicted"/>
<feature type="transmembrane region" description="Helical" evidence="1">
    <location>
        <begin position="6"/>
        <end position="25"/>
    </location>
</feature>
<protein>
    <submittedName>
        <fullName evidence="2">Uncharacterized protein</fullName>
    </submittedName>
</protein>
<name>M4VDD3_9BACT</name>
<organism evidence="2 3">
    <name type="scientific">Pseudobdellovibrio exovorus JSS</name>
    <dbReference type="NCBI Taxonomy" id="1184267"/>
    <lineage>
        <taxon>Bacteria</taxon>
        <taxon>Pseudomonadati</taxon>
        <taxon>Bdellovibrionota</taxon>
        <taxon>Bdellovibrionia</taxon>
        <taxon>Bdellovibrionales</taxon>
        <taxon>Pseudobdellovibrionaceae</taxon>
        <taxon>Pseudobdellovibrio</taxon>
    </lineage>
</organism>
<evidence type="ECO:0000313" key="3">
    <source>
        <dbReference type="Proteomes" id="UP000012040"/>
    </source>
</evidence>
<dbReference type="RefSeq" id="WP_015470965.1">
    <property type="nucleotide sequence ID" value="NC_020813.1"/>
</dbReference>
<dbReference type="OrthoDB" id="5291973at2"/>
<evidence type="ECO:0000256" key="1">
    <source>
        <dbReference type="SAM" id="Phobius"/>
    </source>
</evidence>
<keyword evidence="1" id="KW-0812">Transmembrane</keyword>
<keyword evidence="3" id="KW-1185">Reference proteome</keyword>
<reference evidence="2 3" key="1">
    <citation type="journal article" date="2013" name="ISME J.">
        <title>By their genes ye shall know them: genomic signatures of predatory bacteria.</title>
        <authorList>
            <person name="Pasternak Z."/>
            <person name="Pietrokovski S."/>
            <person name="Rotem O."/>
            <person name="Gophna U."/>
            <person name="Lurie-Weinberger M.N."/>
            <person name="Jurkevitch E."/>
        </authorList>
    </citation>
    <scope>NUCLEOTIDE SEQUENCE [LARGE SCALE GENOMIC DNA]</scope>
    <source>
        <strain evidence="2 3">JSS</strain>
    </source>
</reference>
<dbReference type="KEGG" id="bex:A11Q_2259"/>
<dbReference type="PATRIC" id="fig|1184267.3.peg.2289"/>
<keyword evidence="1" id="KW-1133">Transmembrane helix</keyword>
<evidence type="ECO:0000313" key="2">
    <source>
        <dbReference type="EMBL" id="AGH96475.1"/>
    </source>
</evidence>
<dbReference type="HOGENOM" id="CLU_1127357_0_0_7"/>
<gene>
    <name evidence="2" type="ORF">A11Q_2259</name>
</gene>
<accession>M4VDD3</accession>
<dbReference type="Proteomes" id="UP000012040">
    <property type="component" value="Chromosome"/>
</dbReference>
<keyword evidence="1" id="KW-0472">Membrane</keyword>
<dbReference type="eggNOG" id="ENOG50324JG">
    <property type="taxonomic scope" value="Bacteria"/>
</dbReference>
<dbReference type="STRING" id="1184267.A11Q_2259"/>